<feature type="region of interest" description="Disordered" evidence="1">
    <location>
        <begin position="179"/>
        <end position="316"/>
    </location>
</feature>
<keyword evidence="2" id="KW-1133">Transmembrane helix</keyword>
<dbReference type="AlphaFoldDB" id="A0A8H2XH83"/>
<feature type="transmembrane region" description="Helical" evidence="2">
    <location>
        <begin position="47"/>
        <end position="69"/>
    </location>
</feature>
<evidence type="ECO:0000313" key="3">
    <source>
        <dbReference type="EMBL" id="CAE6422215.1"/>
    </source>
</evidence>
<dbReference type="CDD" id="cd12087">
    <property type="entry name" value="TM_EGFR-like"/>
    <property type="match status" value="1"/>
</dbReference>
<reference evidence="3" key="1">
    <citation type="submission" date="2021-01" db="EMBL/GenBank/DDBJ databases">
        <authorList>
            <person name="Kaushik A."/>
        </authorList>
    </citation>
    <scope>NUCLEOTIDE SEQUENCE</scope>
    <source>
        <strain evidence="3">AG4-R118</strain>
    </source>
</reference>
<name>A0A8H2XH83_9AGAM</name>
<gene>
    <name evidence="3" type="ORF">RDB_LOCUS24245</name>
</gene>
<evidence type="ECO:0000256" key="1">
    <source>
        <dbReference type="SAM" id="MobiDB-lite"/>
    </source>
</evidence>
<keyword evidence="2" id="KW-0812">Transmembrane</keyword>
<feature type="compositionally biased region" description="Pro residues" evidence="1">
    <location>
        <begin position="248"/>
        <end position="259"/>
    </location>
</feature>
<dbReference type="EMBL" id="CAJMWX010000666">
    <property type="protein sequence ID" value="CAE6422215.1"/>
    <property type="molecule type" value="Genomic_DNA"/>
</dbReference>
<accession>A0A8H2XH83</accession>
<dbReference type="Proteomes" id="UP000663888">
    <property type="component" value="Unassembled WGS sequence"/>
</dbReference>
<proteinExistence type="predicted"/>
<organism evidence="3 4">
    <name type="scientific">Rhizoctonia solani</name>
    <dbReference type="NCBI Taxonomy" id="456999"/>
    <lineage>
        <taxon>Eukaryota</taxon>
        <taxon>Fungi</taxon>
        <taxon>Dikarya</taxon>
        <taxon>Basidiomycota</taxon>
        <taxon>Agaricomycotina</taxon>
        <taxon>Agaricomycetes</taxon>
        <taxon>Cantharellales</taxon>
        <taxon>Ceratobasidiaceae</taxon>
        <taxon>Rhizoctonia</taxon>
    </lineage>
</organism>
<evidence type="ECO:0000256" key="2">
    <source>
        <dbReference type="SAM" id="Phobius"/>
    </source>
</evidence>
<comment type="caution">
    <text evidence="3">The sequence shown here is derived from an EMBL/GenBank/DDBJ whole genome shotgun (WGS) entry which is preliminary data.</text>
</comment>
<feature type="region of interest" description="Disordered" evidence="1">
    <location>
        <begin position="1"/>
        <end position="22"/>
    </location>
</feature>
<evidence type="ECO:0000313" key="4">
    <source>
        <dbReference type="Proteomes" id="UP000663888"/>
    </source>
</evidence>
<feature type="compositionally biased region" description="Polar residues" evidence="1">
    <location>
        <begin position="103"/>
        <end position="112"/>
    </location>
</feature>
<protein>
    <submittedName>
        <fullName evidence="3">Uncharacterized protein</fullName>
    </submittedName>
</protein>
<keyword evidence="2" id="KW-0472">Membrane</keyword>
<sequence>MSPTPTTDYSSAPNPAHTGNEPMLAVTGGQPMVTNISTGKKGLAGSVIAGAVIGGIVVTILLVAVFFALRHRHRRSRGQTASTASIAEAAPENEQEQEKCTEVESSLGHSGSPVSVAPCPSCGAYPPGVVPGAQNPTLVNQSRPIASPQRSFDSSSNYLTQISYSNVATHAPRPQSYQMCPRCAPSMPPPVASRSTSAGLSVRSPKEGYQTYDRQPYISSASPPLPPGAMPPLPSPGLDSYAREFKPSPSPQSPPPQSPSSPGGSSIRRWIMSPLSRSGTVNTALPPYERPASGLQRQESEKKDESAMAASVYAFM</sequence>
<feature type="compositionally biased region" description="Polar residues" evidence="1">
    <location>
        <begin position="1"/>
        <end position="13"/>
    </location>
</feature>
<feature type="region of interest" description="Disordered" evidence="1">
    <location>
        <begin position="74"/>
        <end position="112"/>
    </location>
</feature>
<feature type="region of interest" description="Disordered" evidence="1">
    <location>
        <begin position="134"/>
        <end position="154"/>
    </location>
</feature>
<feature type="compositionally biased region" description="Pro residues" evidence="1">
    <location>
        <begin position="223"/>
        <end position="235"/>
    </location>
</feature>